<evidence type="ECO:0000256" key="4">
    <source>
        <dbReference type="ARBA" id="ARBA00023004"/>
    </source>
</evidence>
<dbReference type="GO" id="GO:0016829">
    <property type="term" value="F:lyase activity"/>
    <property type="evidence" value="ECO:0007669"/>
    <property type="project" value="UniProtKB-KW"/>
</dbReference>
<evidence type="ECO:0000313" key="8">
    <source>
        <dbReference type="EMBL" id="SFL74805.1"/>
    </source>
</evidence>
<dbReference type="RefSeq" id="WP_245754913.1">
    <property type="nucleotide sequence ID" value="NZ_FOTS01000016.1"/>
</dbReference>
<keyword evidence="3" id="KW-0479">Metal-binding</keyword>
<dbReference type="InterPro" id="IPR051208">
    <property type="entry name" value="Class-I_Fumarase/Tartrate_DH"/>
</dbReference>
<organism evidence="8 9">
    <name type="scientific">Pelosinus propionicus DSM 13327</name>
    <dbReference type="NCBI Taxonomy" id="1123291"/>
    <lineage>
        <taxon>Bacteria</taxon>
        <taxon>Bacillati</taxon>
        <taxon>Bacillota</taxon>
        <taxon>Negativicutes</taxon>
        <taxon>Selenomonadales</taxon>
        <taxon>Sporomusaceae</taxon>
        <taxon>Pelosinus</taxon>
    </lineage>
</organism>
<dbReference type="AlphaFoldDB" id="A0A1I4K7N2"/>
<evidence type="ECO:0000259" key="7">
    <source>
        <dbReference type="Pfam" id="PF05681"/>
    </source>
</evidence>
<keyword evidence="5" id="KW-0411">Iron-sulfur</keyword>
<dbReference type="Proteomes" id="UP000199520">
    <property type="component" value="Unassembled WGS sequence"/>
</dbReference>
<dbReference type="NCBIfam" id="TIGR00722">
    <property type="entry name" value="ttdA_fumA_fumB"/>
    <property type="match status" value="1"/>
</dbReference>
<proteinExistence type="inferred from homology"/>
<keyword evidence="4" id="KW-0408">Iron</keyword>
<keyword evidence="6" id="KW-0456">Lyase</keyword>
<evidence type="ECO:0000256" key="1">
    <source>
        <dbReference type="ARBA" id="ARBA00008876"/>
    </source>
</evidence>
<dbReference type="EMBL" id="FOTS01000016">
    <property type="protein sequence ID" value="SFL74805.1"/>
    <property type="molecule type" value="Genomic_DNA"/>
</dbReference>
<dbReference type="GO" id="GO:0051539">
    <property type="term" value="F:4 iron, 4 sulfur cluster binding"/>
    <property type="evidence" value="ECO:0007669"/>
    <property type="project" value="UniProtKB-KW"/>
</dbReference>
<name>A0A1I4K7N2_9FIRM</name>
<comment type="similarity">
    <text evidence="1">Belongs to the class-I fumarase family.</text>
</comment>
<evidence type="ECO:0000256" key="5">
    <source>
        <dbReference type="ARBA" id="ARBA00023014"/>
    </source>
</evidence>
<evidence type="ECO:0000256" key="2">
    <source>
        <dbReference type="ARBA" id="ARBA00022485"/>
    </source>
</evidence>
<accession>A0A1I4K7N2</accession>
<evidence type="ECO:0000256" key="3">
    <source>
        <dbReference type="ARBA" id="ARBA00022723"/>
    </source>
</evidence>
<feature type="domain" description="Fe-S hydro-lyase tartrate dehydratase alpha-type catalytic" evidence="7">
    <location>
        <begin position="15"/>
        <end position="279"/>
    </location>
</feature>
<dbReference type="NCBIfam" id="NF004885">
    <property type="entry name" value="PRK06246.1"/>
    <property type="match status" value="1"/>
</dbReference>
<dbReference type="Pfam" id="PF05681">
    <property type="entry name" value="Fumerase"/>
    <property type="match status" value="1"/>
</dbReference>
<dbReference type="PANTHER" id="PTHR30389">
    <property type="entry name" value="FUMARATE HYDRATASE-RELATED"/>
    <property type="match status" value="1"/>
</dbReference>
<keyword evidence="9" id="KW-1185">Reference proteome</keyword>
<evidence type="ECO:0000313" key="9">
    <source>
        <dbReference type="Proteomes" id="UP000199520"/>
    </source>
</evidence>
<reference evidence="9" key="1">
    <citation type="submission" date="2016-10" db="EMBL/GenBank/DDBJ databases">
        <authorList>
            <person name="Varghese N."/>
            <person name="Submissions S."/>
        </authorList>
    </citation>
    <scope>NUCLEOTIDE SEQUENCE [LARGE SCALE GENOMIC DNA]</scope>
    <source>
        <strain evidence="9">DSM 13327</strain>
    </source>
</reference>
<gene>
    <name evidence="8" type="ORF">SAMN04490355_101633</name>
</gene>
<evidence type="ECO:0000256" key="6">
    <source>
        <dbReference type="ARBA" id="ARBA00023239"/>
    </source>
</evidence>
<dbReference type="InterPro" id="IPR004646">
    <property type="entry name" value="Fe-S_hydro-lyase_TtdA-typ_cat"/>
</dbReference>
<keyword evidence="2" id="KW-0004">4Fe-4S</keyword>
<protein>
    <submittedName>
        <fullName evidence="8">Fumarase, class I alpha subunit</fullName>
    </submittedName>
</protein>
<sequence length="282" mass="30533">MMSRILNTEVVVPVIERLVKKACCELNDNVMEAFRSACEQEESVLGKETIQILIENGEYAKREQMACCHDTGAAVVIMEIGQNVAWEGKPLKEQVNEGVRQGYEKGNLRKSMVADPLERVNTNDNTPAILHTEIVEGDTVTITVMPKGGGSENMGAFKTLLPGQGIQGVKDFVLEVVKRVGGNPCPPYIIGIGVGGTMDKCAVMAKKALIRPIGKRNAKPLYAELEKEILDAVNNTGIGPLGMGGRITALDVHIDYYPCHITALPVAVNFQCNAARQATETI</sequence>
<dbReference type="GO" id="GO:0046872">
    <property type="term" value="F:metal ion binding"/>
    <property type="evidence" value="ECO:0007669"/>
    <property type="project" value="UniProtKB-KW"/>
</dbReference>
<dbReference type="STRING" id="1123291.SAMN04490355_101633"/>
<dbReference type="PANTHER" id="PTHR30389:SF17">
    <property type="entry name" value="L(+)-TARTRATE DEHYDRATASE SUBUNIT ALPHA-RELATED"/>
    <property type="match status" value="1"/>
</dbReference>